<dbReference type="CDD" id="cd20495">
    <property type="entry name" value="C58_PaToxP-like"/>
    <property type="match status" value="1"/>
</dbReference>
<dbReference type="Proteomes" id="UP000752172">
    <property type="component" value="Unassembled WGS sequence"/>
</dbReference>
<evidence type="ECO:0000313" key="4">
    <source>
        <dbReference type="Proteomes" id="UP000752172"/>
    </source>
</evidence>
<reference evidence="3" key="1">
    <citation type="journal article" date="2021" name="PeerJ">
        <title>Extensive microbial diversity within the chicken gut microbiome revealed by metagenomics and culture.</title>
        <authorList>
            <person name="Gilroy R."/>
            <person name="Ravi A."/>
            <person name="Getino M."/>
            <person name="Pursley I."/>
            <person name="Horton D.L."/>
            <person name="Alikhan N.F."/>
            <person name="Baker D."/>
            <person name="Gharbi K."/>
            <person name="Hall N."/>
            <person name="Watson M."/>
            <person name="Adriaenssens E.M."/>
            <person name="Foster-Nyarko E."/>
            <person name="Jarju S."/>
            <person name="Secka A."/>
            <person name="Antonio M."/>
            <person name="Oren A."/>
            <person name="Chaudhuri R.R."/>
            <person name="La Ragione R."/>
            <person name="Hildebrand F."/>
            <person name="Pallen M.J."/>
        </authorList>
    </citation>
    <scope>NUCLEOTIDE SEQUENCE</scope>
    <source>
        <strain evidence="3">ChiSjej2B20-17149</strain>
    </source>
</reference>
<dbReference type="Pfam" id="PF26124">
    <property type="entry name" value="DUF8038"/>
    <property type="match status" value="1"/>
</dbReference>
<feature type="region of interest" description="Disordered" evidence="1">
    <location>
        <begin position="1"/>
        <end position="22"/>
    </location>
</feature>
<evidence type="ECO:0000313" key="3">
    <source>
        <dbReference type="EMBL" id="HJH20031.1"/>
    </source>
</evidence>
<dbReference type="InterPro" id="IPR058351">
    <property type="entry name" value="DUF8038"/>
</dbReference>
<feature type="domain" description="DUF8038" evidence="2">
    <location>
        <begin position="1408"/>
        <end position="1574"/>
    </location>
</feature>
<dbReference type="RefSeq" id="WP_098951456.1">
    <property type="nucleotide sequence ID" value="NZ_DYTS01000263.1"/>
</dbReference>
<reference evidence="3" key="2">
    <citation type="submission" date="2021-09" db="EMBL/GenBank/DDBJ databases">
        <authorList>
            <person name="Gilroy R."/>
        </authorList>
    </citation>
    <scope>NUCLEOTIDE SEQUENCE</scope>
    <source>
        <strain evidence="3">ChiSjej2B20-17149</strain>
    </source>
</reference>
<proteinExistence type="predicted"/>
<comment type="caution">
    <text evidence="3">The sequence shown here is derived from an EMBL/GenBank/DDBJ whole genome shotgun (WGS) entry which is preliminary data.</text>
</comment>
<dbReference type="EMBL" id="DYTS01000263">
    <property type="protein sequence ID" value="HJH20031.1"/>
    <property type="molecule type" value="Genomic_DNA"/>
</dbReference>
<protein>
    <recommendedName>
        <fullName evidence="2">DUF8038 domain-containing protein</fullName>
    </recommendedName>
</protein>
<sequence>MITAAFAAPQSPPVGLTPSEDIAVAPPAPIALTQPPTTSTAPLTEDTPAANADSELATLFAQTVKKHISSNQDPRKVIVENIPATSTYGKWRTHLHNILQSPEMKRWAAEKNIVLSKRTMIDVNNGTLLVPGAFGFGTVDLSDFAGRDVLMNAAKTLAPFGGFISVGTETSASMSEIARFHGKPIPINDSLPLAEQTASITAYAEGLLQTSFTYAEAHSPFKEDLILQKSQLGDLNNRSALSAQLVGHLVAKLETASNSTNTFSSDVQRRAPFTDAQLEVFKQIAFPVDPESSYAREHNLSPNDTVSLHQYMVDNGITIATNYDELMRLAKALRRAPPVKPALGDLGGALSSPTLLSTEDQRKLHAIIRHVLKDELDDNLLAHWTRNLTNVNDDPHSMLADILKTTRARWMGFSAEANLGELASPNSLEEWMLAALSLSLEQDPHRFSPTSARTTAAGYNFADAELSGKSASFIRNAMADHLIKMKKATPRTAALAVAVLLSRKAPHLLVKDIPEQVTFGSHTWVSFTTAVARLEAQAPGSTSKMTFAQVMSRADELPLTQEERLVEHHAQNEALKDWGVAQGIIGAKHDDAYTEAQMEEVRSAYKEQVTELSAASTTFATQMPEFHKNVLEKLQSYLPHLSLADLQEKCITRDSAGYDFPGPYSILDLFLTNRLGPSDSQWRSSNSKISLPAIRAKLSTEPSLLADLKVEFEREFSAYVDSYEAAIAAQTKHLIASLPIADREMIEYGQLTVAQQFTVHRPHTTGVLTSVPRNESKIFLRSTLNGKTQTYEIDWQKNTVLKRDDMNDFEVGPVPSKRAPIPKGMELGDSFELLAPVSPPDGYTEELLDQKNAAHPPKSYFSERTRYIAGAKLKLVDAQSYKKMAQGMTTFETEASINKKVGEFFLNLVPFYSAIDNFSKGNIGAGITDLALDALGFFVALGAAAKGVKALKTGASAFRHLTRGAKILTNAVVSSLNPLDGAGALLKTLGTGGKQFASLGARKFTEWAMSGADKYDVIKKIFGNFDAGAIGTAKINGEIAEVAAVTWNGHWYALDPVTLKPHGLPLKDFLPSPRIEVDDFKKWATATSSPSVRTISDDVIKQWHKTVNAHRGKTDFDDGYRIGDANNVPGLSKAKKPADFMSLVNNGNFTAEQVGIIVRKYDDYAYEFGRRGAARFTDNIEPRFGTVFPIPQSSYIGMTHQLSEGQCAAISRLMATAMEEGKDITFIKNLYTAAAFPSDPACRRFIEKLNKLQQRIQPQSAFYAGKTAELLSIEDMVKKLDGFTPPKSIMIDTPGHAVAAGVTIEDGNKVFWFNDPNYGLAKFENSNLMHAGLDKHFRDKKLDVPYKTHGIDRNTLEFNIFEHDNEWRKKNDIFDSEFVELYDTPLIPSGQPRVLSSRELQLNWEKLHANPDNQGLICYEASMRVGEAEKTLSPEVYDTVKAATGRSGGTNYTPRYLELMGIKPDGIKKTFNPAEITESGFLNFKYANEGGEFGHTVYIQKTNNNELILFNTNSPDLDVAMLRSGHSLKQSGGMTVYKISGGDHKGLQDFLDGLAGQAGWQYAYTPASQLNANVQKAKR</sequence>
<organism evidence="3 4">
    <name type="scientific">Pseudomonas lactis</name>
    <dbReference type="NCBI Taxonomy" id="1615674"/>
    <lineage>
        <taxon>Bacteria</taxon>
        <taxon>Pseudomonadati</taxon>
        <taxon>Pseudomonadota</taxon>
        <taxon>Gammaproteobacteria</taxon>
        <taxon>Pseudomonadales</taxon>
        <taxon>Pseudomonadaceae</taxon>
        <taxon>Pseudomonas</taxon>
    </lineage>
</organism>
<gene>
    <name evidence="3" type="ORF">K8W20_15085</name>
</gene>
<accession>A0A921NI24</accession>
<name>A0A921NI24_9PSED</name>
<evidence type="ECO:0000256" key="1">
    <source>
        <dbReference type="SAM" id="MobiDB-lite"/>
    </source>
</evidence>
<evidence type="ECO:0000259" key="2">
    <source>
        <dbReference type="Pfam" id="PF26124"/>
    </source>
</evidence>